<name>A0A2Z5FX66_9BACT</name>
<sequence length="171" mass="19780">MTTSTLIPVAEYLSASYRPDCEYVDGELRERNVGESDHSILQAAITAWFWNHRREWQIEVRPEQRVQVSPTRYRVPDICLLKANQAREPIARMPPLVCIEILSKDDTLRSTRERVKDYLTFGTKHVWLLDPAEREAFVCTQRGLHLPITGQLLVEGTDIFLPLEEIFSALD</sequence>
<dbReference type="AlphaFoldDB" id="A0A2Z5FX66"/>
<protein>
    <recommendedName>
        <fullName evidence="1">Putative restriction endonuclease domain-containing protein</fullName>
    </recommendedName>
</protein>
<evidence type="ECO:0000259" key="1">
    <source>
        <dbReference type="Pfam" id="PF05685"/>
    </source>
</evidence>
<dbReference type="Pfam" id="PF05685">
    <property type="entry name" value="Uma2"/>
    <property type="match status" value="1"/>
</dbReference>
<dbReference type="EMBL" id="CP030840">
    <property type="protein sequence ID" value="AXC10975.1"/>
    <property type="molecule type" value="Genomic_DNA"/>
</dbReference>
<dbReference type="CDD" id="cd06260">
    <property type="entry name" value="DUF820-like"/>
    <property type="match status" value="1"/>
</dbReference>
<organism evidence="2 3">
    <name type="scientific">Acidisarcina polymorpha</name>
    <dbReference type="NCBI Taxonomy" id="2211140"/>
    <lineage>
        <taxon>Bacteria</taxon>
        <taxon>Pseudomonadati</taxon>
        <taxon>Acidobacteriota</taxon>
        <taxon>Terriglobia</taxon>
        <taxon>Terriglobales</taxon>
        <taxon>Acidobacteriaceae</taxon>
        <taxon>Acidisarcina</taxon>
    </lineage>
</organism>
<dbReference type="RefSeq" id="WP_114206500.1">
    <property type="nucleotide sequence ID" value="NZ_CP030840.1"/>
</dbReference>
<dbReference type="Proteomes" id="UP000253606">
    <property type="component" value="Chromosome"/>
</dbReference>
<dbReference type="InterPro" id="IPR012296">
    <property type="entry name" value="Nuclease_put_TT1808"/>
</dbReference>
<reference evidence="2 3" key="1">
    <citation type="journal article" date="2018" name="Front. Microbiol.">
        <title>Hydrolytic Capabilities as a Key to Environmental Success: Chitinolytic and Cellulolytic Acidobacteria From Acidic Sub-arctic Soils and Boreal Peatlands.</title>
        <authorList>
            <person name="Belova S.E."/>
            <person name="Ravin N.V."/>
            <person name="Pankratov T.A."/>
            <person name="Rakitin A.L."/>
            <person name="Ivanova A.A."/>
            <person name="Beletsky A.V."/>
            <person name="Mardanov A.V."/>
            <person name="Sinninghe Damste J.S."/>
            <person name="Dedysh S.N."/>
        </authorList>
    </citation>
    <scope>NUCLEOTIDE SEQUENCE [LARGE SCALE GENOMIC DNA]</scope>
    <source>
        <strain evidence="2 3">SBC82</strain>
    </source>
</reference>
<evidence type="ECO:0000313" key="3">
    <source>
        <dbReference type="Proteomes" id="UP000253606"/>
    </source>
</evidence>
<proteinExistence type="predicted"/>
<accession>A0A2Z5FX66</accession>
<dbReference type="KEGG" id="abas:ACPOL_1629"/>
<dbReference type="InterPro" id="IPR008538">
    <property type="entry name" value="Uma2"/>
</dbReference>
<keyword evidence="3" id="KW-1185">Reference proteome</keyword>
<gene>
    <name evidence="2" type="ORF">ACPOL_1629</name>
</gene>
<dbReference type="OrthoDB" id="119052at2"/>
<feature type="domain" description="Putative restriction endonuclease" evidence="1">
    <location>
        <begin position="18"/>
        <end position="142"/>
    </location>
</feature>
<dbReference type="InterPro" id="IPR011335">
    <property type="entry name" value="Restrct_endonuc-II-like"/>
</dbReference>
<dbReference type="Gene3D" id="3.90.1570.10">
    <property type="entry name" value="tt1808, chain A"/>
    <property type="match status" value="1"/>
</dbReference>
<evidence type="ECO:0000313" key="2">
    <source>
        <dbReference type="EMBL" id="AXC10975.1"/>
    </source>
</evidence>
<dbReference type="SUPFAM" id="SSF52980">
    <property type="entry name" value="Restriction endonuclease-like"/>
    <property type="match status" value="1"/>
</dbReference>